<evidence type="ECO:0000313" key="1">
    <source>
        <dbReference type="EMBL" id="ROV95690.1"/>
    </source>
</evidence>
<reference evidence="1 2" key="1">
    <citation type="submission" date="2015-09" db="EMBL/GenBank/DDBJ databases">
        <title>Host preference determinants of Valsa canker pathogens revealed by comparative genomics.</title>
        <authorList>
            <person name="Yin Z."/>
            <person name="Huang L."/>
        </authorList>
    </citation>
    <scope>NUCLEOTIDE SEQUENCE [LARGE SCALE GENOMIC DNA]</scope>
    <source>
        <strain evidence="1 2">03-1</strain>
    </source>
</reference>
<dbReference type="EMBL" id="LKEA01000035">
    <property type="protein sequence ID" value="ROV95690.1"/>
    <property type="molecule type" value="Genomic_DNA"/>
</dbReference>
<evidence type="ECO:0008006" key="3">
    <source>
        <dbReference type="Google" id="ProtNLM"/>
    </source>
</evidence>
<keyword evidence="2" id="KW-1185">Reference proteome</keyword>
<proteinExistence type="predicted"/>
<dbReference type="Proteomes" id="UP000283895">
    <property type="component" value="Unassembled WGS sequence"/>
</dbReference>
<organism evidence="1 2">
    <name type="scientific">Cytospora schulzeri</name>
    <dbReference type="NCBI Taxonomy" id="448051"/>
    <lineage>
        <taxon>Eukaryota</taxon>
        <taxon>Fungi</taxon>
        <taxon>Dikarya</taxon>
        <taxon>Ascomycota</taxon>
        <taxon>Pezizomycotina</taxon>
        <taxon>Sordariomycetes</taxon>
        <taxon>Sordariomycetidae</taxon>
        <taxon>Diaporthales</taxon>
        <taxon>Cytosporaceae</taxon>
        <taxon>Cytospora</taxon>
    </lineage>
</organism>
<comment type="caution">
    <text evidence="1">The sequence shown here is derived from an EMBL/GenBank/DDBJ whole genome shotgun (WGS) entry which is preliminary data.</text>
</comment>
<evidence type="ECO:0000313" key="2">
    <source>
        <dbReference type="Proteomes" id="UP000283895"/>
    </source>
</evidence>
<name>A0A423VXD3_9PEZI</name>
<gene>
    <name evidence="1" type="ORF">VMCG_07632</name>
</gene>
<dbReference type="AlphaFoldDB" id="A0A423VXD3"/>
<protein>
    <recommendedName>
        <fullName evidence="3">Transcription factor domain-containing protein</fullName>
    </recommendedName>
</protein>
<dbReference type="OrthoDB" id="4216928at2759"/>
<accession>A0A423VXD3</accession>
<sequence>MAMAQDTQIFESSWPGNEAHNLQVDELALGVEAPLLSSQPVDTWGSTLCRQDSVLPGAGEQNDLEYLFDFAEACPSPTTMDLAARAPLEFSAPRCFDVAALTNEIESKLQYAIDRIKAAPRTMLLETETPWCHPLLYREQMPRVMQDAISSCALYVAKNPINAPVVMSCINARVNDLLDSTLPESPLDTLARTQAILLYQIIRFFDGDILARASADATFNELESAVSDLLRHISWAGEGVLSNLEITGKDIVDLPMFPLQPSRESWREWIFQESARRTYLIASFFIRAWKMLTGRPLPGCREDLPLMHEQWTLSAYLWQARDAYAFSLAWRERKHFVVTRRTVMSTLAGAGHDDLEPFGKMLLTVALGIDEAKAWLKMKGAVL</sequence>
<dbReference type="STRING" id="356882.A0A423VXD3"/>